<comment type="caution">
    <text evidence="2">The sequence shown here is derived from an EMBL/GenBank/DDBJ whole genome shotgun (WGS) entry which is preliminary data.</text>
</comment>
<accession>A0AAD6ZPC8</accession>
<dbReference type="AlphaFoldDB" id="A0AAD6ZPC8"/>
<protein>
    <submittedName>
        <fullName evidence="2">Uncharacterized protein</fullName>
    </submittedName>
</protein>
<organism evidence="2 3">
    <name type="scientific">Mycena albidolilacea</name>
    <dbReference type="NCBI Taxonomy" id="1033008"/>
    <lineage>
        <taxon>Eukaryota</taxon>
        <taxon>Fungi</taxon>
        <taxon>Dikarya</taxon>
        <taxon>Basidiomycota</taxon>
        <taxon>Agaricomycotina</taxon>
        <taxon>Agaricomycetes</taxon>
        <taxon>Agaricomycetidae</taxon>
        <taxon>Agaricales</taxon>
        <taxon>Marasmiineae</taxon>
        <taxon>Mycenaceae</taxon>
        <taxon>Mycena</taxon>
    </lineage>
</organism>
<evidence type="ECO:0000313" key="2">
    <source>
        <dbReference type="EMBL" id="KAJ7331566.1"/>
    </source>
</evidence>
<dbReference type="Proteomes" id="UP001218218">
    <property type="component" value="Unassembled WGS sequence"/>
</dbReference>
<proteinExistence type="predicted"/>
<keyword evidence="3" id="KW-1185">Reference proteome</keyword>
<gene>
    <name evidence="2" type="ORF">DFH08DRAFT_814876</name>
</gene>
<evidence type="ECO:0000313" key="3">
    <source>
        <dbReference type="Proteomes" id="UP001218218"/>
    </source>
</evidence>
<dbReference type="EMBL" id="JARIHO010000035">
    <property type="protein sequence ID" value="KAJ7331566.1"/>
    <property type="molecule type" value="Genomic_DNA"/>
</dbReference>
<evidence type="ECO:0000256" key="1">
    <source>
        <dbReference type="SAM" id="MobiDB-lite"/>
    </source>
</evidence>
<feature type="region of interest" description="Disordered" evidence="1">
    <location>
        <begin position="331"/>
        <end position="362"/>
    </location>
</feature>
<sequence length="362" mass="39806">MLYYYSQRNASADLGRVNVGRDGHEGHAWAGAEADGEAQNGSKSAIVAKATVNEDFMAVISFVEFVLRREVITRLTSRGFEYSPISTELFYSDEVRQVAGFRHGAFADVEFGATSGGLRLSVAVDLRARRFEGAVQLGSNPKSQDFEIRPRYLRGAYSDGEIPALQAAIVWWDSSGANERDYLHGLLGQLSSAPYFLTDQTFLRRPCGSRTELDVPHLSKNRDSLQSPPTSRVRSNIVRWGSDEASLVQRFSPRIGADTKDRGLSHQVSAIFVGLPKLFSGKAKRDRESKIQIAGPGDSEDVWHWYLGASDDSDASMEAVGRDALLPLCRGRHTSSRAHDDPNENRGTVRPGSVKIKGRSGN</sequence>
<name>A0AAD6ZPC8_9AGAR</name>
<reference evidence="2" key="1">
    <citation type="submission" date="2023-03" db="EMBL/GenBank/DDBJ databases">
        <title>Massive genome expansion in bonnet fungi (Mycena s.s.) driven by repeated elements and novel gene families across ecological guilds.</title>
        <authorList>
            <consortium name="Lawrence Berkeley National Laboratory"/>
            <person name="Harder C.B."/>
            <person name="Miyauchi S."/>
            <person name="Viragh M."/>
            <person name="Kuo A."/>
            <person name="Thoen E."/>
            <person name="Andreopoulos B."/>
            <person name="Lu D."/>
            <person name="Skrede I."/>
            <person name="Drula E."/>
            <person name="Henrissat B."/>
            <person name="Morin E."/>
            <person name="Kohler A."/>
            <person name="Barry K."/>
            <person name="LaButti K."/>
            <person name="Morin E."/>
            <person name="Salamov A."/>
            <person name="Lipzen A."/>
            <person name="Mereny Z."/>
            <person name="Hegedus B."/>
            <person name="Baldrian P."/>
            <person name="Stursova M."/>
            <person name="Weitz H."/>
            <person name="Taylor A."/>
            <person name="Grigoriev I.V."/>
            <person name="Nagy L.G."/>
            <person name="Martin F."/>
            <person name="Kauserud H."/>
        </authorList>
    </citation>
    <scope>NUCLEOTIDE SEQUENCE</scope>
    <source>
        <strain evidence="2">CBHHK002</strain>
    </source>
</reference>